<feature type="non-terminal residue" evidence="2">
    <location>
        <position position="669"/>
    </location>
</feature>
<keyword evidence="1" id="KW-0732">Signal</keyword>
<gene>
    <name evidence="2" type="ORF">SPRG_18463</name>
</gene>
<feature type="signal peptide" evidence="1">
    <location>
        <begin position="1"/>
        <end position="21"/>
    </location>
</feature>
<evidence type="ECO:0000313" key="2">
    <source>
        <dbReference type="EMBL" id="KDO15999.1"/>
    </source>
</evidence>
<reference evidence="2 3" key="1">
    <citation type="journal article" date="2013" name="PLoS Genet.">
        <title>Distinctive expansion of potential virulence genes in the genome of the oomycete fish pathogen Saprolegnia parasitica.</title>
        <authorList>
            <person name="Jiang R.H."/>
            <person name="de Bruijn I."/>
            <person name="Haas B.J."/>
            <person name="Belmonte R."/>
            <person name="Lobach L."/>
            <person name="Christie J."/>
            <person name="van den Ackerveken G."/>
            <person name="Bottin A."/>
            <person name="Bulone V."/>
            <person name="Diaz-Moreno S.M."/>
            <person name="Dumas B."/>
            <person name="Fan L."/>
            <person name="Gaulin E."/>
            <person name="Govers F."/>
            <person name="Grenville-Briggs L.J."/>
            <person name="Horner N.R."/>
            <person name="Levin J.Z."/>
            <person name="Mammella M."/>
            <person name="Meijer H.J."/>
            <person name="Morris P."/>
            <person name="Nusbaum C."/>
            <person name="Oome S."/>
            <person name="Phillips A.J."/>
            <person name="van Rooyen D."/>
            <person name="Rzeszutek E."/>
            <person name="Saraiva M."/>
            <person name="Secombes C.J."/>
            <person name="Seidl M.F."/>
            <person name="Snel B."/>
            <person name="Stassen J.H."/>
            <person name="Sykes S."/>
            <person name="Tripathy S."/>
            <person name="van den Berg H."/>
            <person name="Vega-Arreguin J.C."/>
            <person name="Wawra S."/>
            <person name="Young S.K."/>
            <person name="Zeng Q."/>
            <person name="Dieguez-Uribeondo J."/>
            <person name="Russ C."/>
            <person name="Tyler B.M."/>
            <person name="van West P."/>
        </authorList>
    </citation>
    <scope>NUCLEOTIDE SEQUENCE [LARGE SCALE GENOMIC DNA]</scope>
    <source>
        <strain evidence="2 3">CBS 223.65</strain>
    </source>
</reference>
<dbReference type="Proteomes" id="UP000030745">
    <property type="component" value="Unassembled WGS sequence"/>
</dbReference>
<dbReference type="AlphaFoldDB" id="A0A067BCA7"/>
<feature type="chain" id="PRO_5001633221" evidence="1">
    <location>
        <begin position="22"/>
        <end position="669"/>
    </location>
</feature>
<evidence type="ECO:0000313" key="3">
    <source>
        <dbReference type="Proteomes" id="UP000030745"/>
    </source>
</evidence>
<accession>A0A067BCA7</accession>
<dbReference type="VEuPathDB" id="FungiDB:SPRG_18463"/>
<proteinExistence type="predicted"/>
<dbReference type="EMBL" id="KK584408">
    <property type="protein sequence ID" value="KDO15999.1"/>
    <property type="molecule type" value="Genomic_DNA"/>
</dbReference>
<protein>
    <submittedName>
        <fullName evidence="2">Uncharacterized protein</fullName>
    </submittedName>
</protein>
<dbReference type="KEGG" id="spar:SPRG_18463"/>
<dbReference type="RefSeq" id="XP_012213293.1">
    <property type="nucleotide sequence ID" value="XM_012357903.1"/>
</dbReference>
<sequence>MYDSVANLLSFVAWFSLPVASVPQVARAAPAMPALSLPPTARDEPDEWDEDRGIATSRLAGNLVRSWLHAAVYEPQSATASRVVDTAVDDCMPLDTFSHAGICDAVTWDAIAVLNPPVTSTDTLTEAATNIAAQNVRVRLTDAALSAATTTMATNAPDTVTSSELAISVAMVNASDAGISERYCDDVASLAATVAQSCIDTACHVIRAKALSSTASNDEPEPEACESEPTACMDAKVELTKMMRPTALVATRAVDAWMHAALMTLSAAIRTDKSSDVPKTTSRIGTDATSTTLCVADVDGLASVARQYARAATSDAVAVLGAGLSSPSVSIDINAIDVAPTATLVSAMGVASATRDVPDLTLFGGGLDSCLRDMATQLVHAWTDVAIRAMLEQRELTTVAIETPDPPCLDECQPIDAAPLVEEEEDSMCSQVATSILAGHLVRAWIADTIAEVAWFTSRPHEHDAAVPSLKNATPSSRIENVADATALASAPETIDASEMASHDNEVAVAFLASRLVRTWVYETCGVIAERALACTAASLAPLDVCDEIDSVVVLPAELSKDETPHDDIVDVAASVLAGQLVRAWLYETMHEVVQFSARRHEHAADASACAVTEAPASPVVVDDAPPTFSMAPVIIDGAELETSDDSMVTVSILAAQLVNAWVYETMDN</sequence>
<evidence type="ECO:0000256" key="1">
    <source>
        <dbReference type="SAM" id="SignalP"/>
    </source>
</evidence>
<organism evidence="2 3">
    <name type="scientific">Saprolegnia parasitica (strain CBS 223.65)</name>
    <dbReference type="NCBI Taxonomy" id="695850"/>
    <lineage>
        <taxon>Eukaryota</taxon>
        <taxon>Sar</taxon>
        <taxon>Stramenopiles</taxon>
        <taxon>Oomycota</taxon>
        <taxon>Saprolegniomycetes</taxon>
        <taxon>Saprolegniales</taxon>
        <taxon>Saprolegniaceae</taxon>
        <taxon>Saprolegnia</taxon>
    </lineage>
</organism>
<dbReference type="GeneID" id="24139988"/>
<keyword evidence="3" id="KW-1185">Reference proteome</keyword>
<name>A0A067BCA7_SAPPC</name>